<accession>A0A841CT38</accession>
<dbReference type="RefSeq" id="WP_184698650.1">
    <property type="nucleotide sequence ID" value="NZ_JACHJN010000016.1"/>
</dbReference>
<keyword evidence="3" id="KW-1185">Reference proteome</keyword>
<organism evidence="2 3">
    <name type="scientific">Saccharothrix tamanrassetensis</name>
    <dbReference type="NCBI Taxonomy" id="1051531"/>
    <lineage>
        <taxon>Bacteria</taxon>
        <taxon>Bacillati</taxon>
        <taxon>Actinomycetota</taxon>
        <taxon>Actinomycetes</taxon>
        <taxon>Pseudonocardiales</taxon>
        <taxon>Pseudonocardiaceae</taxon>
        <taxon>Saccharothrix</taxon>
    </lineage>
</organism>
<evidence type="ECO:0000313" key="3">
    <source>
        <dbReference type="Proteomes" id="UP000547510"/>
    </source>
</evidence>
<comment type="caution">
    <text evidence="2">The sequence shown here is derived from an EMBL/GenBank/DDBJ whole genome shotgun (WGS) entry which is preliminary data.</text>
</comment>
<keyword evidence="1" id="KW-0472">Membrane</keyword>
<evidence type="ECO:0000313" key="2">
    <source>
        <dbReference type="EMBL" id="MBB5960440.1"/>
    </source>
</evidence>
<proteinExistence type="predicted"/>
<name>A0A841CT38_9PSEU</name>
<keyword evidence="1" id="KW-1133">Transmembrane helix</keyword>
<keyword evidence="1" id="KW-0812">Transmembrane</keyword>
<feature type="transmembrane region" description="Helical" evidence="1">
    <location>
        <begin position="43"/>
        <end position="76"/>
    </location>
</feature>
<dbReference type="AlphaFoldDB" id="A0A841CT38"/>
<gene>
    <name evidence="2" type="ORF">FHS29_007064</name>
</gene>
<protein>
    <submittedName>
        <fullName evidence="2">Uncharacterized protein</fullName>
    </submittedName>
</protein>
<reference evidence="2 3" key="1">
    <citation type="submission" date="2020-08" db="EMBL/GenBank/DDBJ databases">
        <title>Genomic Encyclopedia of Type Strains, Phase III (KMG-III): the genomes of soil and plant-associated and newly described type strains.</title>
        <authorList>
            <person name="Whitman W."/>
        </authorList>
    </citation>
    <scope>NUCLEOTIDE SEQUENCE [LARGE SCALE GENOMIC DNA]</scope>
    <source>
        <strain evidence="2 3">CECT 8640</strain>
    </source>
</reference>
<sequence>MSYKMRCSRETLASAAVAVTDAVACATAVTAAIITIAVATAAVAAIAAIAVAFLTVVGSGPVVVFVGSVTAVALAIGSRYPRRAEGVTTGTGKHSLRSCRSIVGASRLLPAHARDEYQEEWTAWMLDLRAAGTPRARRWTELLTIILIAAPRLAIILRTAARRAVDR</sequence>
<dbReference type="Proteomes" id="UP000547510">
    <property type="component" value="Unassembled WGS sequence"/>
</dbReference>
<dbReference type="EMBL" id="JACHJN010000016">
    <property type="protein sequence ID" value="MBB5960440.1"/>
    <property type="molecule type" value="Genomic_DNA"/>
</dbReference>
<feature type="transmembrane region" description="Helical" evidence="1">
    <location>
        <begin position="142"/>
        <end position="161"/>
    </location>
</feature>
<evidence type="ECO:0000256" key="1">
    <source>
        <dbReference type="SAM" id="Phobius"/>
    </source>
</evidence>